<dbReference type="Gene3D" id="2.30.30.40">
    <property type="entry name" value="SH3 Domains"/>
    <property type="match status" value="2"/>
</dbReference>
<accession>A0A5C8PL35</accession>
<dbReference type="SMART" id="SM00287">
    <property type="entry name" value="SH3b"/>
    <property type="match status" value="2"/>
</dbReference>
<dbReference type="Proteomes" id="UP000321638">
    <property type="component" value="Unassembled WGS sequence"/>
</dbReference>
<dbReference type="PANTHER" id="PTHR34408">
    <property type="entry name" value="FAMILY PROTEIN, PUTATIVE-RELATED"/>
    <property type="match status" value="1"/>
</dbReference>
<protein>
    <submittedName>
        <fullName evidence="3">Peptide-binding protein</fullName>
    </submittedName>
</protein>
<organism evidence="3 4">
    <name type="scientific">Vineibacter terrae</name>
    <dbReference type="NCBI Taxonomy" id="2586908"/>
    <lineage>
        <taxon>Bacteria</taxon>
        <taxon>Pseudomonadati</taxon>
        <taxon>Pseudomonadota</taxon>
        <taxon>Alphaproteobacteria</taxon>
        <taxon>Hyphomicrobiales</taxon>
        <taxon>Vineibacter</taxon>
    </lineage>
</organism>
<dbReference type="RefSeq" id="WP_147848099.1">
    <property type="nucleotide sequence ID" value="NZ_VDUZ01000018.1"/>
</dbReference>
<dbReference type="PROSITE" id="PS51781">
    <property type="entry name" value="SH3B"/>
    <property type="match status" value="1"/>
</dbReference>
<dbReference type="PANTHER" id="PTHR34408:SF1">
    <property type="entry name" value="GLYCOSYL HYDROLASE FAMILY 19 DOMAIN-CONTAINING PROTEIN HI_1415"/>
    <property type="match status" value="1"/>
</dbReference>
<proteinExistence type="predicted"/>
<dbReference type="InterPro" id="IPR052354">
    <property type="entry name" value="Cell_Wall_Dynamics_Protein"/>
</dbReference>
<dbReference type="OrthoDB" id="9810773at2"/>
<keyword evidence="1" id="KW-0732">Signal</keyword>
<dbReference type="Pfam" id="PF08239">
    <property type="entry name" value="SH3_3"/>
    <property type="match status" value="1"/>
</dbReference>
<keyword evidence="4" id="KW-1185">Reference proteome</keyword>
<dbReference type="EMBL" id="VDUZ01000018">
    <property type="protein sequence ID" value="TXL74420.1"/>
    <property type="molecule type" value="Genomic_DNA"/>
</dbReference>
<name>A0A5C8PL35_9HYPH</name>
<feature type="chain" id="PRO_5023081048" evidence="1">
    <location>
        <begin position="26"/>
        <end position="150"/>
    </location>
</feature>
<feature type="signal peptide" evidence="1">
    <location>
        <begin position="1"/>
        <end position="25"/>
    </location>
</feature>
<gene>
    <name evidence="3" type="ORF">FHP25_16765</name>
</gene>
<reference evidence="3 4" key="1">
    <citation type="submission" date="2019-06" db="EMBL/GenBank/DDBJ databases">
        <title>New taxonomy in bacterial strain CC-CFT640, isolated from vineyard.</title>
        <authorList>
            <person name="Lin S.-Y."/>
            <person name="Tsai C.-F."/>
            <person name="Young C.-C."/>
        </authorList>
    </citation>
    <scope>NUCLEOTIDE SEQUENCE [LARGE SCALE GENOMIC DNA]</scope>
    <source>
        <strain evidence="3 4">CC-CFT640</strain>
    </source>
</reference>
<dbReference type="Pfam" id="PF06347">
    <property type="entry name" value="SH3_4"/>
    <property type="match status" value="1"/>
</dbReference>
<sequence>MICRFRCPVLLLSAFLLLIAQQAGAQRMVSVAGEEVNLRSGPGTQYPAEWIVSNGYPLKVVGERGKWLEVRDFENDGGWIYRPLTASTPYFIVNAKVANLRSQPTTRSRILAKLAYGDLLKTLERKSNWVKVQREGGLRGWIARHLVWGW</sequence>
<evidence type="ECO:0000259" key="2">
    <source>
        <dbReference type="PROSITE" id="PS51781"/>
    </source>
</evidence>
<dbReference type="AlphaFoldDB" id="A0A5C8PL35"/>
<evidence type="ECO:0000256" key="1">
    <source>
        <dbReference type="SAM" id="SignalP"/>
    </source>
</evidence>
<dbReference type="InterPro" id="IPR003646">
    <property type="entry name" value="SH3-like_bac-type"/>
</dbReference>
<evidence type="ECO:0000313" key="3">
    <source>
        <dbReference type="EMBL" id="TXL74420.1"/>
    </source>
</evidence>
<feature type="domain" description="SH3b" evidence="2">
    <location>
        <begin position="87"/>
        <end position="150"/>
    </location>
</feature>
<evidence type="ECO:0000313" key="4">
    <source>
        <dbReference type="Proteomes" id="UP000321638"/>
    </source>
</evidence>
<comment type="caution">
    <text evidence="3">The sequence shown here is derived from an EMBL/GenBank/DDBJ whole genome shotgun (WGS) entry which is preliminary data.</text>
</comment>
<dbReference type="InterPro" id="IPR010466">
    <property type="entry name" value="DUF1058"/>
</dbReference>